<dbReference type="InterPro" id="IPR020846">
    <property type="entry name" value="MFS_dom"/>
</dbReference>
<feature type="domain" description="Major facilitator superfamily (MFS) profile" evidence="7">
    <location>
        <begin position="23"/>
        <end position="431"/>
    </location>
</feature>
<organism evidence="8 9">
    <name type="scientific">Streptomyces carpinensis</name>
    <dbReference type="NCBI Taxonomy" id="66369"/>
    <lineage>
        <taxon>Bacteria</taxon>
        <taxon>Bacillati</taxon>
        <taxon>Actinomycetota</taxon>
        <taxon>Actinomycetes</taxon>
        <taxon>Kitasatosporales</taxon>
        <taxon>Streptomycetaceae</taxon>
        <taxon>Streptomyces</taxon>
    </lineage>
</organism>
<dbReference type="Gene3D" id="1.20.1250.20">
    <property type="entry name" value="MFS general substrate transporter like domains"/>
    <property type="match status" value="2"/>
</dbReference>
<name>A0ABV1W5Y8_9ACTN</name>
<keyword evidence="9" id="KW-1185">Reference proteome</keyword>
<dbReference type="PROSITE" id="PS50850">
    <property type="entry name" value="MFS"/>
    <property type="match status" value="1"/>
</dbReference>
<dbReference type="Pfam" id="PF07690">
    <property type="entry name" value="MFS_1"/>
    <property type="match status" value="1"/>
</dbReference>
<keyword evidence="2" id="KW-0813">Transport</keyword>
<feature type="transmembrane region" description="Helical" evidence="6">
    <location>
        <begin position="377"/>
        <end position="399"/>
    </location>
</feature>
<feature type="transmembrane region" description="Helical" evidence="6">
    <location>
        <begin position="178"/>
        <end position="197"/>
    </location>
</feature>
<evidence type="ECO:0000256" key="5">
    <source>
        <dbReference type="ARBA" id="ARBA00023136"/>
    </source>
</evidence>
<evidence type="ECO:0000256" key="1">
    <source>
        <dbReference type="ARBA" id="ARBA00004651"/>
    </source>
</evidence>
<feature type="transmembrane region" description="Helical" evidence="6">
    <location>
        <begin position="284"/>
        <end position="303"/>
    </location>
</feature>
<feature type="transmembrane region" description="Helical" evidence="6">
    <location>
        <begin position="342"/>
        <end position="365"/>
    </location>
</feature>
<proteinExistence type="predicted"/>
<evidence type="ECO:0000313" key="8">
    <source>
        <dbReference type="EMBL" id="MER6979216.1"/>
    </source>
</evidence>
<evidence type="ECO:0000259" key="7">
    <source>
        <dbReference type="PROSITE" id="PS50850"/>
    </source>
</evidence>
<feature type="transmembrane region" description="Helical" evidence="6">
    <location>
        <begin position="248"/>
        <end position="272"/>
    </location>
</feature>
<feature type="transmembrane region" description="Helical" evidence="6">
    <location>
        <begin position="59"/>
        <end position="79"/>
    </location>
</feature>
<evidence type="ECO:0000256" key="2">
    <source>
        <dbReference type="ARBA" id="ARBA00022448"/>
    </source>
</evidence>
<evidence type="ECO:0000256" key="4">
    <source>
        <dbReference type="ARBA" id="ARBA00022989"/>
    </source>
</evidence>
<comment type="caution">
    <text evidence="8">The sequence shown here is derived from an EMBL/GenBank/DDBJ whole genome shotgun (WGS) entry which is preliminary data.</text>
</comment>
<sequence>MAVNSLWKRDLARYPAPAYRWLLLVTTTLVTVALYYVFYVLGSASTLIITEFHWSLDKYIYIGAAAQLMGAVSAVAGGFGDRFGRANLLIVASAVSVVCAFLMAHAHNGNYFIVLYCLLGLFEGFALVMSSTLMRDFSPRVGRGIAMGMWTIGPVGGSYIASKVAGDLLASGHSWRDLYTVAIVTALIVWVISAALLRDLSPQIRNEVIIQAERNVLEVQSSSASGAAAPTTTAQRTLTLADRFPPRLLVPAAGVTLYLLIYVAAVSVFPLYLVSMFGFKLSTANNMMSLFWLVNVLSALLWGGLSDWLRVRKPFLTAGAVMMFFATLVFALRLGHPTSQAAMTWILVIMGFVVACGFAPWMAAISETAEEIAPTRVAYGMAIFGSVQRIIGVVVAIIMPHVIGTESGWRTWWIVCLAGIALYIPTVPVLCGRWRPHKPETKVLDVDVSGLRSGVTPSSAPQQRARH</sequence>
<feature type="transmembrane region" description="Helical" evidence="6">
    <location>
        <begin position="411"/>
        <end position="432"/>
    </location>
</feature>
<dbReference type="CDD" id="cd06174">
    <property type="entry name" value="MFS"/>
    <property type="match status" value="1"/>
</dbReference>
<keyword evidence="3 6" id="KW-0812">Transmembrane</keyword>
<feature type="transmembrane region" description="Helical" evidence="6">
    <location>
        <begin position="315"/>
        <end position="336"/>
    </location>
</feature>
<feature type="transmembrane region" description="Helical" evidence="6">
    <location>
        <begin position="21"/>
        <end position="39"/>
    </location>
</feature>
<evidence type="ECO:0000256" key="6">
    <source>
        <dbReference type="SAM" id="Phobius"/>
    </source>
</evidence>
<dbReference type="InterPro" id="IPR011701">
    <property type="entry name" value="MFS"/>
</dbReference>
<feature type="transmembrane region" description="Helical" evidence="6">
    <location>
        <begin position="145"/>
        <end position="166"/>
    </location>
</feature>
<dbReference type="RefSeq" id="WP_158103918.1">
    <property type="nucleotide sequence ID" value="NZ_MUBM01000203.1"/>
</dbReference>
<dbReference type="PANTHER" id="PTHR23502">
    <property type="entry name" value="MAJOR FACILITATOR SUPERFAMILY"/>
    <property type="match status" value="1"/>
</dbReference>
<evidence type="ECO:0000256" key="3">
    <source>
        <dbReference type="ARBA" id="ARBA00022692"/>
    </source>
</evidence>
<keyword evidence="5 6" id="KW-0472">Membrane</keyword>
<reference evidence="8 9" key="1">
    <citation type="submission" date="2024-06" db="EMBL/GenBank/DDBJ databases">
        <title>The Natural Products Discovery Center: Release of the First 8490 Sequenced Strains for Exploring Actinobacteria Biosynthetic Diversity.</title>
        <authorList>
            <person name="Kalkreuter E."/>
            <person name="Kautsar S.A."/>
            <person name="Yang D."/>
            <person name="Bader C.D."/>
            <person name="Teijaro C.N."/>
            <person name="Fluegel L."/>
            <person name="Davis C.M."/>
            <person name="Simpson J.R."/>
            <person name="Lauterbach L."/>
            <person name="Steele A.D."/>
            <person name="Gui C."/>
            <person name="Meng S."/>
            <person name="Li G."/>
            <person name="Viehrig K."/>
            <person name="Ye F."/>
            <person name="Su P."/>
            <person name="Kiefer A.F."/>
            <person name="Nichols A."/>
            <person name="Cepeda A.J."/>
            <person name="Yan W."/>
            <person name="Fan B."/>
            <person name="Jiang Y."/>
            <person name="Adhikari A."/>
            <person name="Zheng C.-J."/>
            <person name="Schuster L."/>
            <person name="Cowan T.M."/>
            <person name="Smanski M.J."/>
            <person name="Chevrette M.G."/>
            <person name="De Carvalho L.P.S."/>
            <person name="Shen B."/>
        </authorList>
    </citation>
    <scope>NUCLEOTIDE SEQUENCE [LARGE SCALE GENOMIC DNA]</scope>
    <source>
        <strain evidence="8 9">NPDC000634</strain>
    </source>
</reference>
<dbReference type="Proteomes" id="UP001458415">
    <property type="component" value="Unassembled WGS sequence"/>
</dbReference>
<evidence type="ECO:0000313" key="9">
    <source>
        <dbReference type="Proteomes" id="UP001458415"/>
    </source>
</evidence>
<dbReference type="SUPFAM" id="SSF103473">
    <property type="entry name" value="MFS general substrate transporter"/>
    <property type="match status" value="1"/>
</dbReference>
<feature type="transmembrane region" description="Helical" evidence="6">
    <location>
        <begin position="111"/>
        <end position="133"/>
    </location>
</feature>
<dbReference type="InterPro" id="IPR036259">
    <property type="entry name" value="MFS_trans_sf"/>
</dbReference>
<keyword evidence="4 6" id="KW-1133">Transmembrane helix</keyword>
<dbReference type="EMBL" id="JBEPCU010000336">
    <property type="protein sequence ID" value="MER6979216.1"/>
    <property type="molecule type" value="Genomic_DNA"/>
</dbReference>
<feature type="transmembrane region" description="Helical" evidence="6">
    <location>
        <begin position="86"/>
        <end position="105"/>
    </location>
</feature>
<dbReference type="PANTHER" id="PTHR23502:SF132">
    <property type="entry name" value="POLYAMINE TRANSPORTER 2-RELATED"/>
    <property type="match status" value="1"/>
</dbReference>
<gene>
    <name evidence="8" type="ORF">ABT317_20045</name>
</gene>
<protein>
    <submittedName>
        <fullName evidence="8">MFS transporter</fullName>
    </submittedName>
</protein>
<comment type="subcellular location">
    <subcellularLocation>
        <location evidence="1">Cell membrane</location>
        <topology evidence="1">Multi-pass membrane protein</topology>
    </subcellularLocation>
</comment>
<accession>A0ABV1W5Y8</accession>